<dbReference type="PANTHER" id="PTHR11104">
    <property type="entry name" value="AMINOGLYCOSIDE N3-ACETYLTRANSFERASE"/>
    <property type="match status" value="1"/>
</dbReference>
<dbReference type="EMBL" id="JBBVUL010000002">
    <property type="protein sequence ID" value="MEL0564602.1"/>
    <property type="molecule type" value="Genomic_DNA"/>
</dbReference>
<sequence>MGEDRDLVYSDKDLVQFLSEMGICSTDTLLVNLKLSALGIFPGKEQALFSALKLLVKDGNIVLPSFSLHLKEPRFKSDLKDKIMKKMPAFNEEATPVSGLDPFSEYFRMQKNVLRDNHPIYSFAAWGKDKEEIVKPHTFDLPFGKQGVLGRLEKLNAKVVCLGTNFETCLAPYLAESEISRPLIQEKAPVLIAGEKIWISFNNVELNKYHDYEDLGTQFLQKYPVKIANLPAGQILVFNLQEFVCFARDWYQEKDCVHLLNAGWDGPEV</sequence>
<dbReference type="Proteomes" id="UP001385848">
    <property type="component" value="Unassembled WGS sequence"/>
</dbReference>
<dbReference type="Pfam" id="PF02522">
    <property type="entry name" value="Antibiotic_NAT"/>
    <property type="match status" value="1"/>
</dbReference>
<keyword evidence="8" id="KW-1185">Reference proteome</keyword>
<evidence type="ECO:0000256" key="3">
    <source>
        <dbReference type="ARBA" id="ARBA00023315"/>
    </source>
</evidence>
<evidence type="ECO:0000313" key="6">
    <source>
        <dbReference type="EMBL" id="MEL0564602.1"/>
    </source>
</evidence>
<dbReference type="OrthoDB" id="7330654at2"/>
<evidence type="ECO:0000256" key="4">
    <source>
        <dbReference type="RuleBase" id="RU365031"/>
    </source>
</evidence>
<evidence type="ECO:0000313" key="5">
    <source>
        <dbReference type="EMBL" id="KAA9322720.1"/>
    </source>
</evidence>
<protein>
    <recommendedName>
        <fullName evidence="4">Aminoglycoside N(3)-acetyltransferase</fullName>
        <ecNumber evidence="4">2.3.1.-</ecNumber>
    </recommendedName>
</protein>
<evidence type="ECO:0000256" key="2">
    <source>
        <dbReference type="ARBA" id="ARBA00022679"/>
    </source>
</evidence>
<dbReference type="InterPro" id="IPR028345">
    <property type="entry name" value="Antibiotic_NAT-like"/>
</dbReference>
<dbReference type="RefSeq" id="WP_006584566.1">
    <property type="nucleotide sequence ID" value="NZ_CATOUV010000001.1"/>
</dbReference>
<comment type="caution">
    <text evidence="5">The sequence shown here is derived from an EMBL/GenBank/DDBJ whole genome shotgun (WGS) entry which is preliminary data.</text>
</comment>
<dbReference type="SUPFAM" id="SSF110710">
    <property type="entry name" value="TTHA0583/YokD-like"/>
    <property type="match status" value="1"/>
</dbReference>
<dbReference type="GeneID" id="31743188"/>
<dbReference type="InterPro" id="IPR003679">
    <property type="entry name" value="Amioglycoside_AcTrfase"/>
</dbReference>
<evidence type="ECO:0000313" key="8">
    <source>
        <dbReference type="Proteomes" id="UP001385848"/>
    </source>
</evidence>
<dbReference type="GO" id="GO:0046353">
    <property type="term" value="F:aminoglycoside 3-N-acetyltransferase activity"/>
    <property type="evidence" value="ECO:0007669"/>
    <property type="project" value="UniProtKB-EC"/>
</dbReference>
<dbReference type="Proteomes" id="UP000327236">
    <property type="component" value="Unassembled WGS sequence"/>
</dbReference>
<keyword evidence="4" id="KW-0046">Antibiotic resistance</keyword>
<accession>A0A5N1IH23</accession>
<organism evidence="5 7">
    <name type="scientific">Lactobacillus jensenii</name>
    <dbReference type="NCBI Taxonomy" id="109790"/>
    <lineage>
        <taxon>Bacteria</taxon>
        <taxon>Bacillati</taxon>
        <taxon>Bacillota</taxon>
        <taxon>Bacilli</taxon>
        <taxon>Lactobacillales</taxon>
        <taxon>Lactobacillaceae</taxon>
        <taxon>Lactobacillus</taxon>
    </lineage>
</organism>
<dbReference type="EMBL" id="VYWW01000017">
    <property type="protein sequence ID" value="KAA9322720.1"/>
    <property type="molecule type" value="Genomic_DNA"/>
</dbReference>
<gene>
    <name evidence="6" type="ORF">AAC431_01505</name>
    <name evidence="5" type="ORF">F6H94_04880</name>
</gene>
<dbReference type="AlphaFoldDB" id="A0A5N1IH23"/>
<keyword evidence="3 4" id="KW-0012">Acyltransferase</keyword>
<name>A0A5N1IH23_LACJE</name>
<dbReference type="GO" id="GO:0046677">
    <property type="term" value="P:response to antibiotic"/>
    <property type="evidence" value="ECO:0007669"/>
    <property type="project" value="UniProtKB-KW"/>
</dbReference>
<evidence type="ECO:0000313" key="7">
    <source>
        <dbReference type="Proteomes" id="UP000327236"/>
    </source>
</evidence>
<comment type="similarity">
    <text evidence="1 4">Belongs to the antibiotic N-acetyltransferase family.</text>
</comment>
<keyword evidence="2 4" id="KW-0808">Transferase</keyword>
<comment type="catalytic activity">
    <reaction evidence="4">
        <text>a 2-deoxystreptamine antibiotic + acetyl-CoA = an N(3)-acetyl-2-deoxystreptamine antibiotic + CoA + H(+)</text>
        <dbReference type="Rhea" id="RHEA:12665"/>
        <dbReference type="ChEBI" id="CHEBI:15378"/>
        <dbReference type="ChEBI" id="CHEBI:57287"/>
        <dbReference type="ChEBI" id="CHEBI:57288"/>
        <dbReference type="ChEBI" id="CHEBI:57921"/>
        <dbReference type="ChEBI" id="CHEBI:77452"/>
        <dbReference type="EC" id="2.3.1.81"/>
    </reaction>
</comment>
<proteinExistence type="inferred from homology"/>
<dbReference type="PANTHER" id="PTHR11104:SF0">
    <property type="entry name" value="SPBETA PROPHAGE-DERIVED AMINOGLYCOSIDE N(3')-ACETYLTRANSFERASE-LIKE PROTEIN YOKD"/>
    <property type="match status" value="1"/>
</dbReference>
<evidence type="ECO:0000256" key="1">
    <source>
        <dbReference type="ARBA" id="ARBA00006383"/>
    </source>
</evidence>
<reference evidence="6 8" key="2">
    <citation type="submission" date="2024-04" db="EMBL/GenBank/DDBJ databases">
        <title>Three lactobacilli isolated from voided urine samples from females with type 2 diabetes.</title>
        <authorList>
            <person name="Kula A."/>
            <person name="Stegman N."/>
            <person name="Putonti C."/>
        </authorList>
    </citation>
    <scope>NUCLEOTIDE SEQUENCE [LARGE SCALE GENOMIC DNA]</scope>
    <source>
        <strain evidence="6 8">1855</strain>
    </source>
</reference>
<dbReference type="KEGG" id="lje:BUE77_05600"/>
<reference evidence="5 7" key="1">
    <citation type="submission" date="2019-09" db="EMBL/GenBank/DDBJ databases">
        <title>Draft genome sequence assemblies of isolates from the urinary tract.</title>
        <authorList>
            <person name="Mores C.R."/>
            <person name="Putonti C."/>
            <person name="Wolfe A.J."/>
        </authorList>
    </citation>
    <scope>NUCLEOTIDE SEQUENCE [LARGE SCALE GENOMIC DNA]</scope>
    <source>
        <strain evidence="5 7">UMB246</strain>
    </source>
</reference>
<dbReference type="EC" id="2.3.1.-" evidence="4"/>